<evidence type="ECO:0000313" key="4">
    <source>
        <dbReference type="EMBL" id="MCY1719683.1"/>
    </source>
</evidence>
<dbReference type="Gene3D" id="3.20.20.150">
    <property type="entry name" value="Divalent-metal-dependent TIM barrel enzymes"/>
    <property type="match status" value="1"/>
</dbReference>
<dbReference type="AlphaFoldDB" id="A0A9X3J4T5"/>
<dbReference type="GO" id="GO:0016853">
    <property type="term" value="F:isomerase activity"/>
    <property type="evidence" value="ECO:0007669"/>
    <property type="project" value="UniProtKB-KW"/>
</dbReference>
<evidence type="ECO:0000259" key="3">
    <source>
        <dbReference type="Pfam" id="PF01261"/>
    </source>
</evidence>
<dbReference type="InterPro" id="IPR013022">
    <property type="entry name" value="Xyl_isomerase-like_TIM-brl"/>
</dbReference>
<dbReference type="Pfam" id="PF01261">
    <property type="entry name" value="AP_endonuc_2"/>
    <property type="match status" value="1"/>
</dbReference>
<keyword evidence="2" id="KW-0732">Signal</keyword>
<dbReference type="InterPro" id="IPR019546">
    <property type="entry name" value="TAT_signal_bac_arc"/>
</dbReference>
<name>A0A9X3J4T5_9BACT</name>
<dbReference type="EMBL" id="JAPOHD010000009">
    <property type="protein sequence ID" value="MCY1719683.1"/>
    <property type="molecule type" value="Genomic_DNA"/>
</dbReference>
<accession>A0A9X3J4T5</accession>
<proteinExistence type="predicted"/>
<dbReference type="Proteomes" id="UP001145087">
    <property type="component" value="Unassembled WGS sequence"/>
</dbReference>
<protein>
    <submittedName>
        <fullName evidence="4">Sugar phosphate isomerase/epimerase</fullName>
    </submittedName>
</protein>
<sequence>MDKNNHSVSRRNFIRTTAAASTALAFAPMAFSCSGDTGSTFGGVPIGVITYSWRSMPSTAQDIINYCKQGNITSLELMGPVAEEFAGIPAGPQRPPRGVELSEEEKEKLQKAREEAIANQKEWRVNNNLAKYKELKKLFDAAGINIHTVKFAPANWSDEEIDYAFKAAKVLGAGAVTNEIGDEACRKLGKFAEKHGMIAAYHNHAQPGEPGFSFDSFLAHSPANKLNLDVGHYFGSTGKHPNELIERLHDRIYSIHLKDKTGKNADPANTNRPWGEGETPLADILGLIKKNKYPFFCDIELEYEIPAGSDAQTEIVKCVEYCKNILS</sequence>
<dbReference type="PROSITE" id="PS51318">
    <property type="entry name" value="TAT"/>
    <property type="match status" value="1"/>
</dbReference>
<organism evidence="4 5">
    <name type="scientific">Draconibacterium aestuarii</name>
    <dbReference type="NCBI Taxonomy" id="2998507"/>
    <lineage>
        <taxon>Bacteria</taxon>
        <taxon>Pseudomonadati</taxon>
        <taxon>Bacteroidota</taxon>
        <taxon>Bacteroidia</taxon>
        <taxon>Marinilabiliales</taxon>
        <taxon>Prolixibacteraceae</taxon>
        <taxon>Draconibacterium</taxon>
    </lineage>
</organism>
<comment type="caution">
    <text evidence="4">The sequence shown here is derived from an EMBL/GenBank/DDBJ whole genome shotgun (WGS) entry which is preliminary data.</text>
</comment>
<keyword evidence="4" id="KW-0413">Isomerase</keyword>
<feature type="signal peptide" evidence="2">
    <location>
        <begin position="1"/>
        <end position="32"/>
    </location>
</feature>
<evidence type="ECO:0000313" key="5">
    <source>
        <dbReference type="Proteomes" id="UP001145087"/>
    </source>
</evidence>
<dbReference type="InterPro" id="IPR006311">
    <property type="entry name" value="TAT_signal"/>
</dbReference>
<keyword evidence="1" id="KW-0175">Coiled coil</keyword>
<dbReference type="SUPFAM" id="SSF51658">
    <property type="entry name" value="Xylose isomerase-like"/>
    <property type="match status" value="1"/>
</dbReference>
<dbReference type="InterPro" id="IPR050312">
    <property type="entry name" value="IolE/XylAMocC-like"/>
</dbReference>
<feature type="coiled-coil region" evidence="1">
    <location>
        <begin position="99"/>
        <end position="126"/>
    </location>
</feature>
<dbReference type="PANTHER" id="PTHR12110">
    <property type="entry name" value="HYDROXYPYRUVATE ISOMERASE"/>
    <property type="match status" value="1"/>
</dbReference>
<feature type="domain" description="Xylose isomerase-like TIM barrel" evidence="3">
    <location>
        <begin position="183"/>
        <end position="309"/>
    </location>
</feature>
<keyword evidence="5" id="KW-1185">Reference proteome</keyword>
<gene>
    <name evidence="4" type="ORF">OU798_04980</name>
</gene>
<evidence type="ECO:0000256" key="1">
    <source>
        <dbReference type="SAM" id="Coils"/>
    </source>
</evidence>
<feature type="chain" id="PRO_5040986841" evidence="2">
    <location>
        <begin position="33"/>
        <end position="327"/>
    </location>
</feature>
<reference evidence="4" key="1">
    <citation type="submission" date="2022-11" db="EMBL/GenBank/DDBJ databases">
        <title>Marilongibacter aestuarii gen. nov., sp. nov., isolated from tidal flat sediment.</title>
        <authorList>
            <person name="Jiayan W."/>
        </authorList>
    </citation>
    <scope>NUCLEOTIDE SEQUENCE</scope>
    <source>
        <strain evidence="4">Z1-6</strain>
    </source>
</reference>
<dbReference type="RefSeq" id="WP_343332020.1">
    <property type="nucleotide sequence ID" value="NZ_JAPOHD010000009.1"/>
</dbReference>
<dbReference type="PROSITE" id="PS51257">
    <property type="entry name" value="PROKAR_LIPOPROTEIN"/>
    <property type="match status" value="1"/>
</dbReference>
<evidence type="ECO:0000256" key="2">
    <source>
        <dbReference type="SAM" id="SignalP"/>
    </source>
</evidence>
<dbReference type="PANTHER" id="PTHR12110:SF41">
    <property type="entry name" value="INOSOSE DEHYDRATASE"/>
    <property type="match status" value="1"/>
</dbReference>
<dbReference type="NCBIfam" id="TIGR01409">
    <property type="entry name" value="TAT_signal_seq"/>
    <property type="match status" value="1"/>
</dbReference>
<dbReference type="InterPro" id="IPR036237">
    <property type="entry name" value="Xyl_isomerase-like_sf"/>
</dbReference>